<dbReference type="GO" id="GO:0000981">
    <property type="term" value="F:DNA-binding transcription factor activity, RNA polymerase II-specific"/>
    <property type="evidence" value="ECO:0007669"/>
    <property type="project" value="InterPro"/>
</dbReference>
<evidence type="ECO:0000256" key="8">
    <source>
        <dbReference type="SAM" id="MobiDB-lite"/>
    </source>
</evidence>
<keyword evidence="7" id="KW-0175">Coiled coil</keyword>
<evidence type="ECO:0000256" key="4">
    <source>
        <dbReference type="ARBA" id="ARBA00023125"/>
    </source>
</evidence>
<dbReference type="GeneID" id="28724805"/>
<dbReference type="SMART" id="SM00066">
    <property type="entry name" value="GAL4"/>
    <property type="match status" value="1"/>
</dbReference>
<dbReference type="InterPro" id="IPR036864">
    <property type="entry name" value="Zn2-C6_fun-type_DNA-bd_sf"/>
</dbReference>
<dbReference type="InterPro" id="IPR001138">
    <property type="entry name" value="Zn2Cys6_DnaBD"/>
</dbReference>
<reference evidence="10 11" key="1">
    <citation type="submission" date="2016-01" db="EMBL/GenBank/DDBJ databases">
        <title>Genome sequence of the yeast Holleya sinecauda.</title>
        <authorList>
            <person name="Dietrich F.S."/>
        </authorList>
    </citation>
    <scope>NUCLEOTIDE SEQUENCE [LARGE SCALE GENOMIC DNA]</scope>
    <source>
        <strain evidence="10 11">ATCC 58844</strain>
    </source>
</reference>
<dbReference type="Pfam" id="PF11951">
    <property type="entry name" value="Fungal_trans_2"/>
    <property type="match status" value="1"/>
</dbReference>
<dbReference type="PANTHER" id="PTHR31069">
    <property type="entry name" value="OLEATE-ACTIVATED TRANSCRIPTION FACTOR 1-RELATED"/>
    <property type="match status" value="1"/>
</dbReference>
<accession>A0A0X8HU86</accession>
<gene>
    <name evidence="10" type="ORF">AW171_hschr53467</name>
</gene>
<keyword evidence="5" id="KW-0804">Transcription</keyword>
<feature type="domain" description="Zn(2)-C6 fungal-type" evidence="9">
    <location>
        <begin position="56"/>
        <end position="84"/>
    </location>
</feature>
<dbReference type="STRING" id="45286.A0A0X8HU86"/>
<dbReference type="AlphaFoldDB" id="A0A0X8HU86"/>
<proteinExistence type="predicted"/>
<evidence type="ECO:0000256" key="6">
    <source>
        <dbReference type="ARBA" id="ARBA00023242"/>
    </source>
</evidence>
<dbReference type="PROSITE" id="PS50048">
    <property type="entry name" value="ZN2_CY6_FUNGAL_2"/>
    <property type="match status" value="1"/>
</dbReference>
<name>A0A0X8HU86_9SACH</name>
<protein>
    <submittedName>
        <fullName evidence="10">HER237Wp</fullName>
    </submittedName>
</protein>
<evidence type="ECO:0000256" key="5">
    <source>
        <dbReference type="ARBA" id="ARBA00023163"/>
    </source>
</evidence>
<dbReference type="PANTHER" id="PTHR31069:SF32">
    <property type="entry name" value="ARGININE METABOLISM REGULATION PROTEIN II"/>
    <property type="match status" value="1"/>
</dbReference>
<keyword evidence="11" id="KW-1185">Reference proteome</keyword>
<dbReference type="Pfam" id="PF00172">
    <property type="entry name" value="Zn_clus"/>
    <property type="match status" value="1"/>
</dbReference>
<evidence type="ECO:0000259" key="9">
    <source>
        <dbReference type="PROSITE" id="PS50048"/>
    </source>
</evidence>
<feature type="coiled-coil region" evidence="7">
    <location>
        <begin position="193"/>
        <end position="222"/>
    </location>
</feature>
<evidence type="ECO:0000313" key="10">
    <source>
        <dbReference type="EMBL" id="AMD21515.1"/>
    </source>
</evidence>
<dbReference type="EMBL" id="CP014245">
    <property type="protein sequence ID" value="AMD21515.1"/>
    <property type="molecule type" value="Genomic_DNA"/>
</dbReference>
<keyword evidence="4" id="KW-0238">DNA-binding</keyword>
<keyword evidence="3" id="KW-0805">Transcription regulation</keyword>
<dbReference type="OrthoDB" id="3477330at2759"/>
<keyword evidence="6" id="KW-0539">Nucleus</keyword>
<sequence length="853" mass="96669">MSTNNIVKGGKKEETSPNTKCGSGNAVGSVDDKNNNVMGSGRLPVVRRHRAKTFTGCWTCRLRKVKCDLGKPTCKRCEKSRLDCGGYDIKLRWSNPIQFDKFGNQVAADTDKEGSEPQQQFQRRNITFVRYKDEYEYYEDMDDELSALHSPPLDMIANDNTWIIKKFGVFKGTDQGKNKYVPRKKKKANRILVDAVAREKRKRQEQIEKQELRRKRKQKQANQMASGAFSASLRQVASGATNASSAPFDFDISNIGIASHEWISGELKDEAVLSGITLHNTGNSIPGTHASGSIGPGRMSGGMLNAHHLCDNNRNGNISSQSAPVLYPQTLNRDDKLRAAISVNKNVQPANDITLGTGESRMPREVMELVHSEIASTTLAKLHHNLPLQISSSALKINGLMRFLMRHYSQNVVEVMSLVSLPSNPWITIYLPRALNAMGELAAIGHTSNSRNTILNAILALSCFDLRNKFPSKSDEAKYFLNLNCQFMNQALSFLKLCLDLTIKDEKYKDVLAAILVVVSVEIRCGSTMDFQRYLNICEWYIHDRMKLRPLCSPKARYLHRIFALLKLIQSSTAIDKVSDKELNSEVRNSGGSTMMSDLLTRNSKNEKTGACETFFSKDGISIEISPVERIVLESAECGTTLQLINEELLKDAFYGLPVSIVLLFADCIELIRKKNYFRNKGLSISSDFEKSFLVLEKRLQNWEPEWNFWKDDRKLEFINELSEGIYHHTMSFYNGLIIYYYSMGRDFNINSLQSYVLKVLNHLTPLDKIINVKQSRINPLAWQSLIAGCACTDTNMQFAFKTWMTQFANGGVGPYYGALQVMLEVWRRRLNYEDNDDWYSVYSDWGMNMILC</sequence>
<dbReference type="Proteomes" id="UP000243052">
    <property type="component" value="Chromosome v"/>
</dbReference>
<organism evidence="10 11">
    <name type="scientific">Eremothecium sinecaudum</name>
    <dbReference type="NCBI Taxonomy" id="45286"/>
    <lineage>
        <taxon>Eukaryota</taxon>
        <taxon>Fungi</taxon>
        <taxon>Dikarya</taxon>
        <taxon>Ascomycota</taxon>
        <taxon>Saccharomycotina</taxon>
        <taxon>Saccharomycetes</taxon>
        <taxon>Saccharomycetales</taxon>
        <taxon>Saccharomycetaceae</taxon>
        <taxon>Eremothecium</taxon>
    </lineage>
</organism>
<dbReference type="GO" id="GO:0003677">
    <property type="term" value="F:DNA binding"/>
    <property type="evidence" value="ECO:0007669"/>
    <property type="project" value="UniProtKB-KW"/>
</dbReference>
<dbReference type="InterPro" id="IPR050675">
    <property type="entry name" value="OAF3"/>
</dbReference>
<dbReference type="InterPro" id="IPR021858">
    <property type="entry name" value="Fun_TF"/>
</dbReference>
<keyword evidence="2" id="KW-0862">Zinc</keyword>
<evidence type="ECO:0000256" key="7">
    <source>
        <dbReference type="SAM" id="Coils"/>
    </source>
</evidence>
<dbReference type="RefSeq" id="XP_017988511.1">
    <property type="nucleotide sequence ID" value="XM_018133022.1"/>
</dbReference>
<dbReference type="Gene3D" id="4.10.240.10">
    <property type="entry name" value="Zn(2)-C6 fungal-type DNA-binding domain"/>
    <property type="match status" value="1"/>
</dbReference>
<evidence type="ECO:0000256" key="2">
    <source>
        <dbReference type="ARBA" id="ARBA00022833"/>
    </source>
</evidence>
<evidence type="ECO:0000256" key="1">
    <source>
        <dbReference type="ARBA" id="ARBA00022723"/>
    </source>
</evidence>
<keyword evidence="1" id="KW-0479">Metal-binding</keyword>
<dbReference type="PROSITE" id="PS00463">
    <property type="entry name" value="ZN2_CY6_FUNGAL_1"/>
    <property type="match status" value="1"/>
</dbReference>
<evidence type="ECO:0000256" key="3">
    <source>
        <dbReference type="ARBA" id="ARBA00023015"/>
    </source>
</evidence>
<dbReference type="SUPFAM" id="SSF57701">
    <property type="entry name" value="Zn2/Cys6 DNA-binding domain"/>
    <property type="match status" value="1"/>
</dbReference>
<dbReference type="GO" id="GO:0008270">
    <property type="term" value="F:zinc ion binding"/>
    <property type="evidence" value="ECO:0007669"/>
    <property type="project" value="InterPro"/>
</dbReference>
<dbReference type="CDD" id="cd00067">
    <property type="entry name" value="GAL4"/>
    <property type="match status" value="1"/>
</dbReference>
<feature type="region of interest" description="Disordered" evidence="8">
    <location>
        <begin position="1"/>
        <end position="39"/>
    </location>
</feature>
<evidence type="ECO:0000313" key="11">
    <source>
        <dbReference type="Proteomes" id="UP000243052"/>
    </source>
</evidence>